<proteinExistence type="predicted"/>
<dbReference type="Pfam" id="PF07722">
    <property type="entry name" value="Peptidase_C26"/>
    <property type="match status" value="1"/>
</dbReference>
<accession>A0ABW5UTT4</accession>
<dbReference type="PROSITE" id="PS51273">
    <property type="entry name" value="GATASE_TYPE_1"/>
    <property type="match status" value="1"/>
</dbReference>
<dbReference type="RefSeq" id="WP_019619513.1">
    <property type="nucleotide sequence ID" value="NZ_JBHUNE010000001.1"/>
</dbReference>
<dbReference type="InterPro" id="IPR029062">
    <property type="entry name" value="Class_I_gatase-like"/>
</dbReference>
<keyword evidence="1" id="KW-0378">Hydrolase</keyword>
<keyword evidence="2" id="KW-1185">Reference proteome</keyword>
<dbReference type="PANTHER" id="PTHR43235">
    <property type="entry name" value="GLUTAMINE AMIDOTRANSFERASE PB2B2.05-RELATED"/>
    <property type="match status" value="1"/>
</dbReference>
<dbReference type="PANTHER" id="PTHR43235:SF1">
    <property type="entry name" value="GLUTAMINE AMIDOTRANSFERASE PB2B2.05-RELATED"/>
    <property type="match status" value="1"/>
</dbReference>
<gene>
    <name evidence="1" type="ORF">ACFSW7_00510</name>
</gene>
<comment type="caution">
    <text evidence="1">The sequence shown here is derived from an EMBL/GenBank/DDBJ whole genome shotgun (WGS) entry which is preliminary data.</text>
</comment>
<dbReference type="InterPro" id="IPR011697">
    <property type="entry name" value="Peptidase_C26"/>
</dbReference>
<dbReference type="Proteomes" id="UP001597492">
    <property type="component" value="Unassembled WGS sequence"/>
</dbReference>
<evidence type="ECO:0000313" key="2">
    <source>
        <dbReference type="Proteomes" id="UP001597492"/>
    </source>
</evidence>
<dbReference type="InterPro" id="IPR044668">
    <property type="entry name" value="PuuD-like"/>
</dbReference>
<protein>
    <submittedName>
        <fullName evidence="1">Gamma-glutamyl-gamma-aminobutyrate hydrolase family protein</fullName>
    </submittedName>
</protein>
<reference evidence="2" key="1">
    <citation type="journal article" date="2019" name="Int. J. Syst. Evol. Microbiol.">
        <title>The Global Catalogue of Microorganisms (GCM) 10K type strain sequencing project: providing services to taxonomists for standard genome sequencing and annotation.</title>
        <authorList>
            <consortium name="The Broad Institute Genomics Platform"/>
            <consortium name="The Broad Institute Genome Sequencing Center for Infectious Disease"/>
            <person name="Wu L."/>
            <person name="Ma J."/>
        </authorList>
    </citation>
    <scope>NUCLEOTIDE SEQUENCE [LARGE SCALE GENOMIC DNA]</scope>
    <source>
        <strain evidence="2">TISTR 1514</strain>
    </source>
</reference>
<organism evidence="1 2">
    <name type="scientific">Gulosibacter faecalis</name>
    <dbReference type="NCBI Taxonomy" id="272240"/>
    <lineage>
        <taxon>Bacteria</taxon>
        <taxon>Bacillati</taxon>
        <taxon>Actinomycetota</taxon>
        <taxon>Actinomycetes</taxon>
        <taxon>Micrococcales</taxon>
        <taxon>Microbacteriaceae</taxon>
        <taxon>Gulosibacter</taxon>
    </lineage>
</organism>
<dbReference type="GO" id="GO:0016787">
    <property type="term" value="F:hydrolase activity"/>
    <property type="evidence" value="ECO:0007669"/>
    <property type="project" value="UniProtKB-KW"/>
</dbReference>
<dbReference type="SUPFAM" id="SSF52317">
    <property type="entry name" value="Class I glutamine amidotransferase-like"/>
    <property type="match status" value="1"/>
</dbReference>
<dbReference type="Gene3D" id="3.40.50.880">
    <property type="match status" value="1"/>
</dbReference>
<name>A0ABW5UTT4_9MICO</name>
<evidence type="ECO:0000313" key="1">
    <source>
        <dbReference type="EMBL" id="MFD2756858.1"/>
    </source>
</evidence>
<dbReference type="CDD" id="cd01745">
    <property type="entry name" value="GATase1_2"/>
    <property type="match status" value="1"/>
</dbReference>
<sequence>MTGRPVIAIPALSSAKVKGLRFSASVVANGVIEAVRRAGGDPVLLPPLLDWSDPASRIMRHVDGIVLPGGPDVDPKRYGQRAEDRYAGCDFAGQDEADARAIELASQLRLPALLICRAMQLWNVERGGDLVQHWPQEPRNHVDTVHDVVVVRDSRLAGALGDTADLDAVSVSSYHHQAIGRLGRGLRVVARADDGAVEAIEDESLEIVAVQWHPEDRADRVASDLALFQWVVNAAGRAA</sequence>
<dbReference type="EMBL" id="JBHUNE010000001">
    <property type="protein sequence ID" value="MFD2756858.1"/>
    <property type="molecule type" value="Genomic_DNA"/>
</dbReference>